<reference evidence="2 3" key="1">
    <citation type="submission" date="2021-09" db="EMBL/GenBank/DDBJ databases">
        <title>Lysobacter sp. 13A isolated from the river sediment.</title>
        <authorList>
            <person name="Liu H."/>
            <person name="Li S."/>
            <person name="Mao S."/>
        </authorList>
    </citation>
    <scope>NUCLEOTIDE SEQUENCE [LARGE SCALE GENOMIC DNA]</scope>
    <source>
        <strain evidence="2 3">13A</strain>
    </source>
</reference>
<comment type="caution">
    <text evidence="2">The sequence shown here is derived from an EMBL/GenBank/DDBJ whole genome shotgun (WGS) entry which is preliminary data.</text>
</comment>
<sequence length="271" mass="28367">MPDADRPRDHTDAPADWSAAFAALPQAEPLPGGWDRIAAHLPARPGSTQPGSASRAKWPVWLATAASLALAAAVPLALMDAVPDTAPSPSPTLPATQSVARVSTPPSAAAVEEAEAAPAIAAVERDIAGSEPQPQARVASVEPTPAPSLADRTPVSSLVKDQVDPDTVADTRPQLRLAEIQQESARLEALLAMAHDDRVGSGTGAMLAAQLQSRLSQIDSVLASDAIDDDERLALWDARVDTLRDLTGLETTERWFAAEGRAYDTALVQVH</sequence>
<feature type="region of interest" description="Disordered" evidence="1">
    <location>
        <begin position="28"/>
        <end position="54"/>
    </location>
</feature>
<dbReference type="Proteomes" id="UP001430954">
    <property type="component" value="Unassembled WGS sequence"/>
</dbReference>
<evidence type="ECO:0000313" key="2">
    <source>
        <dbReference type="EMBL" id="MBZ4039352.1"/>
    </source>
</evidence>
<gene>
    <name evidence="2" type="ORF">K6753_07380</name>
</gene>
<name>A0ABS7T651_9GAMM</name>
<dbReference type="RefSeq" id="WP_223675796.1">
    <property type="nucleotide sequence ID" value="NZ_JAINZW010000003.1"/>
</dbReference>
<feature type="region of interest" description="Disordered" evidence="1">
    <location>
        <begin position="128"/>
        <end position="167"/>
    </location>
</feature>
<protein>
    <submittedName>
        <fullName evidence="2">Uncharacterized protein</fullName>
    </submittedName>
</protein>
<proteinExistence type="predicted"/>
<accession>A0ABS7T651</accession>
<keyword evidence="3" id="KW-1185">Reference proteome</keyword>
<evidence type="ECO:0000256" key="1">
    <source>
        <dbReference type="SAM" id="MobiDB-lite"/>
    </source>
</evidence>
<evidence type="ECO:0000313" key="3">
    <source>
        <dbReference type="Proteomes" id="UP001430954"/>
    </source>
</evidence>
<organism evidence="2 3">
    <name type="scientific">Novilysobacter selenitireducens</name>
    <dbReference type="NCBI Taxonomy" id="2872639"/>
    <lineage>
        <taxon>Bacteria</taxon>
        <taxon>Pseudomonadati</taxon>
        <taxon>Pseudomonadota</taxon>
        <taxon>Gammaproteobacteria</taxon>
        <taxon>Lysobacterales</taxon>
        <taxon>Lysobacteraceae</taxon>
        <taxon>Novilysobacter</taxon>
    </lineage>
</organism>
<dbReference type="EMBL" id="JAINZW010000003">
    <property type="protein sequence ID" value="MBZ4039352.1"/>
    <property type="molecule type" value="Genomic_DNA"/>
</dbReference>